<dbReference type="EMBL" id="LSRL02000125">
    <property type="protein sequence ID" value="TDG43920.1"/>
    <property type="molecule type" value="Genomic_DNA"/>
</dbReference>
<protein>
    <submittedName>
        <fullName evidence="1">Uncharacterized protein</fullName>
    </submittedName>
</protein>
<evidence type="ECO:0000313" key="2">
    <source>
        <dbReference type="Proteomes" id="UP000295192"/>
    </source>
</evidence>
<organism evidence="1 2">
    <name type="scientific">Drosophila navojoa</name>
    <name type="common">Fruit fly</name>
    <dbReference type="NCBI Taxonomy" id="7232"/>
    <lineage>
        <taxon>Eukaryota</taxon>
        <taxon>Metazoa</taxon>
        <taxon>Ecdysozoa</taxon>
        <taxon>Arthropoda</taxon>
        <taxon>Hexapoda</taxon>
        <taxon>Insecta</taxon>
        <taxon>Pterygota</taxon>
        <taxon>Neoptera</taxon>
        <taxon>Endopterygota</taxon>
        <taxon>Diptera</taxon>
        <taxon>Brachycera</taxon>
        <taxon>Muscomorpha</taxon>
        <taxon>Ephydroidea</taxon>
        <taxon>Drosophilidae</taxon>
        <taxon>Drosophila</taxon>
    </lineage>
</organism>
<comment type="caution">
    <text evidence="1">The sequence shown here is derived from an EMBL/GenBank/DDBJ whole genome shotgun (WGS) entry which is preliminary data.</text>
</comment>
<keyword evidence="2" id="KW-1185">Reference proteome</keyword>
<dbReference type="Proteomes" id="UP000295192">
    <property type="component" value="Unassembled WGS sequence"/>
</dbReference>
<dbReference type="AlphaFoldDB" id="A0A484B775"/>
<name>A0A484B775_DRONA</name>
<accession>A0A484B775</accession>
<evidence type="ECO:0000313" key="1">
    <source>
        <dbReference type="EMBL" id="TDG43920.1"/>
    </source>
</evidence>
<gene>
    <name evidence="1" type="ORF">AWZ03_009654</name>
</gene>
<reference evidence="1 2" key="1">
    <citation type="journal article" date="2019" name="J. Hered.">
        <title>An Improved Genome Assembly for Drosophila navojoa, the Basal Species in the mojavensis Cluster.</title>
        <authorList>
            <person name="Vanderlinde T."/>
            <person name="Dupim E.G."/>
            <person name="Nazario-Yepiz N.O."/>
            <person name="Carvalho A.B."/>
        </authorList>
    </citation>
    <scope>NUCLEOTIDE SEQUENCE [LARGE SCALE GENOMIC DNA]</scope>
    <source>
        <strain evidence="1">Navoj_Jal97</strain>
        <tissue evidence="1">Whole organism</tissue>
    </source>
</reference>
<sequence length="74" mass="8602">MTTQVVANTTPQLSQFISDRTTFVDRISHPRSIHLMDNEQFRNACATVKKTGRRLYNILEIKHNIYYSQLSSQS</sequence>
<proteinExistence type="predicted"/>